<feature type="region of interest" description="Disordered" evidence="1">
    <location>
        <begin position="45"/>
        <end position="80"/>
    </location>
</feature>
<dbReference type="Proteomes" id="UP000243686">
    <property type="component" value="Unassembled WGS sequence"/>
</dbReference>
<dbReference type="EMBL" id="KV891898">
    <property type="protein sequence ID" value="OON22071.1"/>
    <property type="molecule type" value="Genomic_DNA"/>
</dbReference>
<keyword evidence="3" id="KW-1185">Reference proteome</keyword>
<accession>A0A1S8X5Z9</accession>
<name>A0A1S8X5Z9_OPIVI</name>
<sequence>MNFGRKTAGGQLGIHDESKDVKYVQARMSQGRHGIEEDPYWDQQSTFEGDARQRNIDTKRRPPSCKQHKRTRPINTSYEL</sequence>
<organism evidence="2 3">
    <name type="scientific">Opisthorchis viverrini</name>
    <name type="common">Southeast Asian liver fluke</name>
    <dbReference type="NCBI Taxonomy" id="6198"/>
    <lineage>
        <taxon>Eukaryota</taxon>
        <taxon>Metazoa</taxon>
        <taxon>Spiralia</taxon>
        <taxon>Lophotrochozoa</taxon>
        <taxon>Platyhelminthes</taxon>
        <taxon>Trematoda</taxon>
        <taxon>Digenea</taxon>
        <taxon>Opisthorchiida</taxon>
        <taxon>Opisthorchiata</taxon>
        <taxon>Opisthorchiidae</taxon>
        <taxon>Opisthorchis</taxon>
    </lineage>
</organism>
<reference evidence="2 3" key="1">
    <citation type="submission" date="2015-03" db="EMBL/GenBank/DDBJ databases">
        <title>Draft genome of the nematode, Opisthorchis viverrini.</title>
        <authorList>
            <person name="Mitreva M."/>
        </authorList>
    </citation>
    <scope>NUCLEOTIDE SEQUENCE [LARGE SCALE GENOMIC DNA]</scope>
    <source>
        <strain evidence="2">Khon Kaen</strain>
    </source>
</reference>
<evidence type="ECO:0000313" key="3">
    <source>
        <dbReference type="Proteomes" id="UP000243686"/>
    </source>
</evidence>
<protein>
    <submittedName>
        <fullName evidence="2">Uncharacterized protein</fullName>
    </submittedName>
</protein>
<feature type="compositionally biased region" description="Basic residues" evidence="1">
    <location>
        <begin position="61"/>
        <end position="72"/>
    </location>
</feature>
<evidence type="ECO:0000313" key="2">
    <source>
        <dbReference type="EMBL" id="OON22071.1"/>
    </source>
</evidence>
<dbReference type="AlphaFoldDB" id="A0A1S8X5Z9"/>
<proteinExistence type="predicted"/>
<gene>
    <name evidence="2" type="ORF">X801_02030</name>
</gene>
<evidence type="ECO:0000256" key="1">
    <source>
        <dbReference type="SAM" id="MobiDB-lite"/>
    </source>
</evidence>
<feature type="compositionally biased region" description="Basic and acidic residues" evidence="1">
    <location>
        <begin position="49"/>
        <end position="60"/>
    </location>
</feature>